<reference evidence="3 4" key="1">
    <citation type="submission" date="2019-08" db="EMBL/GenBank/DDBJ databases">
        <title>Draft genome sequences of two oriental melons (Cucumis melo L. var makuwa).</title>
        <authorList>
            <person name="Kwon S.-Y."/>
        </authorList>
    </citation>
    <scope>NUCLEOTIDE SEQUENCE [LARGE SCALE GENOMIC DNA]</scope>
    <source>
        <strain evidence="4">cv. Chang Bougi</strain>
        <strain evidence="3">cv. SW 3</strain>
        <tissue evidence="2">Leaf</tissue>
    </source>
</reference>
<evidence type="ECO:0000313" key="4">
    <source>
        <dbReference type="Proteomes" id="UP000321947"/>
    </source>
</evidence>
<gene>
    <name evidence="2" type="ORF">E5676_scaffold259G00730</name>
    <name evidence="1" type="ORF">E6C27_scaffold538G00550</name>
</gene>
<accession>A0A5D3CXF9</accession>
<dbReference type="Proteomes" id="UP000321947">
    <property type="component" value="Unassembled WGS sequence"/>
</dbReference>
<evidence type="ECO:0000313" key="1">
    <source>
        <dbReference type="EMBL" id="KAA0065881.1"/>
    </source>
</evidence>
<proteinExistence type="predicted"/>
<protein>
    <submittedName>
        <fullName evidence="2">Gag/pol protein</fullName>
    </submittedName>
</protein>
<name>A0A5D3CXF9_CUCMM</name>
<evidence type="ECO:0000313" key="2">
    <source>
        <dbReference type="EMBL" id="TYK15136.1"/>
    </source>
</evidence>
<dbReference type="AlphaFoldDB" id="A0A5D3CXF9"/>
<dbReference type="Proteomes" id="UP000321393">
    <property type="component" value="Unassembled WGS sequence"/>
</dbReference>
<evidence type="ECO:0000313" key="3">
    <source>
        <dbReference type="Proteomes" id="UP000321393"/>
    </source>
</evidence>
<sequence>MIVDFNVAEMNRPAFDEKSQVSFILKSLPKSSIQFCINVKINQIEFQKGSSFETKSAPSSFRFKKIQKKKGWKRKRFAAAVKSKGKVKETSSFKQLKECEVTLKVGTGDVISARAV</sequence>
<comment type="caution">
    <text evidence="2">The sequence shown here is derived from an EMBL/GenBank/DDBJ whole genome shotgun (WGS) entry which is preliminary data.</text>
</comment>
<dbReference type="EMBL" id="SSTD01008710">
    <property type="protein sequence ID" value="TYK15136.1"/>
    <property type="molecule type" value="Genomic_DNA"/>
</dbReference>
<dbReference type="EMBL" id="SSTE01001018">
    <property type="protein sequence ID" value="KAA0065881.1"/>
    <property type="molecule type" value="Genomic_DNA"/>
</dbReference>
<organism evidence="2 4">
    <name type="scientific">Cucumis melo var. makuwa</name>
    <name type="common">Oriental melon</name>
    <dbReference type="NCBI Taxonomy" id="1194695"/>
    <lineage>
        <taxon>Eukaryota</taxon>
        <taxon>Viridiplantae</taxon>
        <taxon>Streptophyta</taxon>
        <taxon>Embryophyta</taxon>
        <taxon>Tracheophyta</taxon>
        <taxon>Spermatophyta</taxon>
        <taxon>Magnoliopsida</taxon>
        <taxon>eudicotyledons</taxon>
        <taxon>Gunneridae</taxon>
        <taxon>Pentapetalae</taxon>
        <taxon>rosids</taxon>
        <taxon>fabids</taxon>
        <taxon>Cucurbitales</taxon>
        <taxon>Cucurbitaceae</taxon>
        <taxon>Benincaseae</taxon>
        <taxon>Cucumis</taxon>
    </lineage>
</organism>